<proteinExistence type="predicted"/>
<gene>
    <name evidence="1" type="ORF">COO91_02774</name>
</gene>
<sequence>MFLEQTNQYYQELGDGLKPRLIVSSKFWVKTYHLDDFF</sequence>
<dbReference type="EMBL" id="CP024785">
    <property type="protein sequence ID" value="AUB36849.1"/>
    <property type="molecule type" value="Genomic_DNA"/>
</dbReference>
<dbReference type="Proteomes" id="UP000232003">
    <property type="component" value="Chromosome"/>
</dbReference>
<evidence type="ECO:0000313" key="2">
    <source>
        <dbReference type="Proteomes" id="UP000232003"/>
    </source>
</evidence>
<protein>
    <submittedName>
        <fullName evidence="1">Uncharacterized protein</fullName>
    </submittedName>
</protein>
<evidence type="ECO:0000313" key="1">
    <source>
        <dbReference type="EMBL" id="AUB36849.1"/>
    </source>
</evidence>
<reference evidence="1 2" key="1">
    <citation type="submission" date="2017-11" db="EMBL/GenBank/DDBJ databases">
        <title>Complete genome of a free-living desiccation-tolerant cyanobacterium and its photosynthetic adaptation to extreme terrestrial habitat.</title>
        <authorList>
            <person name="Shang J."/>
        </authorList>
    </citation>
    <scope>NUCLEOTIDE SEQUENCE [LARGE SCALE GENOMIC DNA]</scope>
    <source>
        <strain evidence="1 2">CCNUN1</strain>
    </source>
</reference>
<name>A0A2K8SN40_9NOSO</name>
<organism evidence="1 2">
    <name type="scientific">Nostoc flagelliforme CCNUN1</name>
    <dbReference type="NCBI Taxonomy" id="2038116"/>
    <lineage>
        <taxon>Bacteria</taxon>
        <taxon>Bacillati</taxon>
        <taxon>Cyanobacteriota</taxon>
        <taxon>Cyanophyceae</taxon>
        <taxon>Nostocales</taxon>
        <taxon>Nostocaceae</taxon>
        <taxon>Nostoc</taxon>
    </lineage>
</organism>
<accession>A0A2K8SN40</accession>
<dbReference type="KEGG" id="nfl:COO91_02774"/>
<keyword evidence="2" id="KW-1185">Reference proteome</keyword>
<dbReference type="AlphaFoldDB" id="A0A2K8SN40"/>